<evidence type="ECO:0000256" key="8">
    <source>
        <dbReference type="SAM" id="Phobius"/>
    </source>
</evidence>
<feature type="transmembrane region" description="Helical" evidence="8">
    <location>
        <begin position="100"/>
        <end position="118"/>
    </location>
</feature>
<dbReference type="EMBL" id="JANBOH010000008">
    <property type="protein sequence ID" value="KAJ1648291.1"/>
    <property type="molecule type" value="Genomic_DNA"/>
</dbReference>
<evidence type="ECO:0000256" key="2">
    <source>
        <dbReference type="ARBA" id="ARBA00009808"/>
    </source>
</evidence>
<proteinExistence type="inferred from homology"/>
<keyword evidence="10" id="KW-0012">Acyltransferase</keyword>
<feature type="transmembrane region" description="Helical" evidence="8">
    <location>
        <begin position="270"/>
        <end position="289"/>
    </location>
</feature>
<keyword evidence="4 8" id="KW-1133">Transmembrane helix</keyword>
<dbReference type="Proteomes" id="UP001145021">
    <property type="component" value="Unassembled WGS sequence"/>
</dbReference>
<evidence type="ECO:0000256" key="3">
    <source>
        <dbReference type="ARBA" id="ARBA00022692"/>
    </source>
</evidence>
<organism evidence="10 11">
    <name type="scientific">Coemansia asiatica</name>
    <dbReference type="NCBI Taxonomy" id="1052880"/>
    <lineage>
        <taxon>Eukaryota</taxon>
        <taxon>Fungi</taxon>
        <taxon>Fungi incertae sedis</taxon>
        <taxon>Zoopagomycota</taxon>
        <taxon>Kickxellomycotina</taxon>
        <taxon>Kickxellomycetes</taxon>
        <taxon>Kickxellales</taxon>
        <taxon>Kickxellaceae</taxon>
        <taxon>Coemansia</taxon>
    </lineage>
</organism>
<evidence type="ECO:0000256" key="1">
    <source>
        <dbReference type="ARBA" id="ARBA00004141"/>
    </source>
</evidence>
<dbReference type="InterPro" id="IPR016439">
    <property type="entry name" value="Lag1/Lac1-like"/>
</dbReference>
<keyword evidence="10" id="KW-0808">Transferase</keyword>
<dbReference type="GO" id="GO:0016020">
    <property type="term" value="C:membrane"/>
    <property type="evidence" value="ECO:0007669"/>
    <property type="project" value="UniProtKB-SubCell"/>
</dbReference>
<feature type="transmembrane region" description="Helical" evidence="8">
    <location>
        <begin position="155"/>
        <end position="174"/>
    </location>
</feature>
<evidence type="ECO:0000313" key="10">
    <source>
        <dbReference type="EMBL" id="KAJ1648291.1"/>
    </source>
</evidence>
<feature type="transmembrane region" description="Helical" evidence="8">
    <location>
        <begin position="195"/>
        <end position="220"/>
    </location>
</feature>
<comment type="subcellular location">
    <subcellularLocation>
        <location evidence="1">Membrane</location>
        <topology evidence="1">Multi-pass membrane protein</topology>
    </subcellularLocation>
</comment>
<evidence type="ECO:0000256" key="7">
    <source>
        <dbReference type="SAM" id="MobiDB-lite"/>
    </source>
</evidence>
<evidence type="ECO:0000259" key="9">
    <source>
        <dbReference type="PROSITE" id="PS50922"/>
    </source>
</evidence>
<feature type="region of interest" description="Disordered" evidence="7">
    <location>
        <begin position="410"/>
        <end position="460"/>
    </location>
</feature>
<accession>A0A9W7XRK8</accession>
<evidence type="ECO:0000256" key="4">
    <source>
        <dbReference type="ARBA" id="ARBA00022989"/>
    </source>
</evidence>
<keyword evidence="5 6" id="KW-0472">Membrane</keyword>
<dbReference type="SMART" id="SM00724">
    <property type="entry name" value="TLC"/>
    <property type="match status" value="1"/>
</dbReference>
<comment type="similarity">
    <text evidence="2">Belongs to the sphingosine N-acyltransferase family.</text>
</comment>
<evidence type="ECO:0000313" key="11">
    <source>
        <dbReference type="Proteomes" id="UP001145021"/>
    </source>
</evidence>
<dbReference type="EC" id="2.3.1.24" evidence="10"/>
<feature type="transmembrane region" description="Helical" evidence="8">
    <location>
        <begin position="240"/>
        <end position="258"/>
    </location>
</feature>
<feature type="domain" description="TLC" evidence="9">
    <location>
        <begin position="192"/>
        <end position="405"/>
    </location>
</feature>
<dbReference type="AlphaFoldDB" id="A0A9W7XRK8"/>
<feature type="transmembrane region" description="Helical" evidence="8">
    <location>
        <begin position="369"/>
        <end position="393"/>
    </location>
</feature>
<reference evidence="10" key="1">
    <citation type="submission" date="2022-07" db="EMBL/GenBank/DDBJ databases">
        <title>Phylogenomic reconstructions and comparative analyses of Kickxellomycotina fungi.</title>
        <authorList>
            <person name="Reynolds N.K."/>
            <person name="Stajich J.E."/>
            <person name="Barry K."/>
            <person name="Grigoriev I.V."/>
            <person name="Crous P."/>
            <person name="Smith M.E."/>
        </authorList>
    </citation>
    <scope>NUCLEOTIDE SEQUENCE</scope>
    <source>
        <strain evidence="10">NBRC 105413</strain>
    </source>
</reference>
<dbReference type="Pfam" id="PF03798">
    <property type="entry name" value="TRAM_LAG1_CLN8"/>
    <property type="match status" value="1"/>
</dbReference>
<name>A0A9W7XRK8_9FUNG</name>
<keyword evidence="3 6" id="KW-0812">Transmembrane</keyword>
<dbReference type="PANTHER" id="PTHR12560">
    <property type="entry name" value="LONGEVITY ASSURANCE FACTOR 1 LAG1"/>
    <property type="match status" value="1"/>
</dbReference>
<dbReference type="PROSITE" id="PS50922">
    <property type="entry name" value="TLC"/>
    <property type="match status" value="1"/>
</dbReference>
<evidence type="ECO:0000256" key="5">
    <source>
        <dbReference type="ARBA" id="ARBA00023136"/>
    </source>
</evidence>
<evidence type="ECO:0000256" key="6">
    <source>
        <dbReference type="PROSITE-ProRule" id="PRU00205"/>
    </source>
</evidence>
<dbReference type="GO" id="GO:0046513">
    <property type="term" value="P:ceramide biosynthetic process"/>
    <property type="evidence" value="ECO:0007669"/>
    <property type="project" value="InterPro"/>
</dbReference>
<dbReference type="InterPro" id="IPR006634">
    <property type="entry name" value="TLC-dom"/>
</dbReference>
<comment type="caution">
    <text evidence="10">The sequence shown here is derived from an EMBL/GenBank/DDBJ whole genome shotgun (WGS) entry which is preliminary data.</text>
</comment>
<sequence>MPPLEKSQTLAVAAVGPEHVSSDKFLLQQKQQKQQQQKQQQLVASVSKSRLRRRRAAKPSAELAENVGVDGRPIQRLSDKKNLVLNTRNPCIIFMAKNELSLCLAFMAIVHGCYWAGYEWPELWIRMQHKTNVADNGNSVDGDRYVRGVHDFKFVFYWIVQLIATRSILLHHLLPGVPKLLGIKSDRKSRRFCEMTWGMLYITASWCIGTKIWAASPYYMNTQNLYANYPDDHIVMPYGLKWYYLVQTAFWLSNVYTIHVEERRKDHFEMMAHHVTTITLVLLSYTFHFTRFGHTFMLVMDFPDIFLYTAKMLRYLNFDMLPNVFFGVFSVSWVITKHYLCLKMMISIWTQGTSLVPYEKRFPDYPNSYASVPIVAALWAFLLVLQIILIYWFTHILKVLHRVLIKGEEAQDTRSDDEDEEAAEEEKGGSEESEGSDDTAVSVGSSSSTLSPSPIDNADK</sequence>
<feature type="compositionally biased region" description="Acidic residues" evidence="7">
    <location>
        <begin position="415"/>
        <end position="424"/>
    </location>
</feature>
<protein>
    <submittedName>
        <fullName evidence="10">Sphingosine N-acyltransferase lag1</fullName>
        <ecNumber evidence="10">2.3.1.24</ecNumber>
    </submittedName>
</protein>
<dbReference type="GO" id="GO:0050291">
    <property type="term" value="F:sphingosine N-acyltransferase activity"/>
    <property type="evidence" value="ECO:0007669"/>
    <property type="project" value="UniProtKB-EC"/>
</dbReference>
<keyword evidence="11" id="KW-1185">Reference proteome</keyword>
<dbReference type="PANTHER" id="PTHR12560:SF0">
    <property type="entry name" value="LD18904P"/>
    <property type="match status" value="1"/>
</dbReference>
<feature type="compositionally biased region" description="Low complexity" evidence="7">
    <location>
        <begin position="438"/>
        <end position="454"/>
    </location>
</feature>
<gene>
    <name evidence="10" type="primary">lag1_1</name>
    <name evidence="10" type="ORF">LPJ64_000447</name>
</gene>